<evidence type="ECO:0000313" key="2">
    <source>
        <dbReference type="EMBL" id="SPU55170.1"/>
    </source>
</evidence>
<reference evidence="2 3" key="1">
    <citation type="submission" date="2018-06" db="EMBL/GenBank/DDBJ databases">
        <authorList>
            <consortium name="Pathogen Informatics"/>
            <person name="Doyle S."/>
        </authorList>
    </citation>
    <scope>NUCLEOTIDE SEQUENCE [LARGE SCALE GENOMIC DNA]</scope>
    <source>
        <strain evidence="2 3">NCTC11166</strain>
    </source>
</reference>
<dbReference type="EMBL" id="UAQP01000014">
    <property type="protein sequence ID" value="SPU55170.1"/>
    <property type="molecule type" value="Genomic_DNA"/>
</dbReference>
<evidence type="ECO:0000313" key="3">
    <source>
        <dbReference type="Proteomes" id="UP000251186"/>
    </source>
</evidence>
<organism evidence="2 3">
    <name type="scientific">Brevundimonas vesicularis</name>
    <name type="common">Pseudomonas vesicularis</name>
    <dbReference type="NCBI Taxonomy" id="41276"/>
    <lineage>
        <taxon>Bacteria</taxon>
        <taxon>Pseudomonadati</taxon>
        <taxon>Pseudomonadota</taxon>
        <taxon>Alphaproteobacteria</taxon>
        <taxon>Caulobacterales</taxon>
        <taxon>Caulobacteraceae</taxon>
        <taxon>Brevundimonas</taxon>
    </lineage>
</organism>
<feature type="compositionally biased region" description="Low complexity" evidence="1">
    <location>
        <begin position="73"/>
        <end position="83"/>
    </location>
</feature>
<dbReference type="Proteomes" id="UP000251186">
    <property type="component" value="Unassembled WGS sequence"/>
</dbReference>
<feature type="compositionally biased region" description="Basic and acidic residues" evidence="1">
    <location>
        <begin position="12"/>
        <end position="25"/>
    </location>
</feature>
<proteinExistence type="predicted"/>
<sequence>MGEQTGDQPDVDGERPDTARTRGETDPDAPATPPKLHMTGRGLSPAEYRAQHGGHPHQADFSRGADGGDDPAEAAGAGQPDRP</sequence>
<feature type="region of interest" description="Disordered" evidence="1">
    <location>
        <begin position="1"/>
        <end position="83"/>
    </location>
</feature>
<accession>A0A2X1BFI6</accession>
<name>A0A2X1BFI6_BREVE</name>
<evidence type="ECO:0000256" key="1">
    <source>
        <dbReference type="SAM" id="MobiDB-lite"/>
    </source>
</evidence>
<gene>
    <name evidence="2" type="ORF">NCTC11166_02565</name>
</gene>
<dbReference type="AlphaFoldDB" id="A0A2X1BFI6"/>
<dbReference type="RefSeq" id="WP_312185861.1">
    <property type="nucleotide sequence ID" value="NZ_DALYTD010000108.1"/>
</dbReference>
<protein>
    <submittedName>
        <fullName evidence="2">Uncharacterized protein</fullName>
    </submittedName>
</protein>